<protein>
    <recommendedName>
        <fullName evidence="1">YhcG PDDEXK nuclease domain-containing protein</fullName>
    </recommendedName>
</protein>
<sequence>MLDFLNLKDIYSESDMEAAILRELESFILELGAGFTFVARQKRMAIDNEDFYLDLLFYHRKLKRLVAVELKLGKFKATFKGQMELYLRWLKKYEKEKDENDHLGLVLCAEGAHEQIELLELNKSSIKIAEYLTELPPKELLEKKLHAAIEKSRALLEQRAGESKEHDRKE</sequence>
<evidence type="ECO:0000259" key="1">
    <source>
        <dbReference type="Pfam" id="PF06250"/>
    </source>
</evidence>
<dbReference type="Pfam" id="PF06250">
    <property type="entry name" value="YhcG_C"/>
    <property type="match status" value="1"/>
</dbReference>
<dbReference type="InterPro" id="IPR053148">
    <property type="entry name" value="PD-DEXK-like_domain"/>
</dbReference>
<dbReference type="PANTHER" id="PTHR30547:SF5">
    <property type="entry name" value="NUCLEASE YHCG-RELATED"/>
    <property type="match status" value="1"/>
</dbReference>
<dbReference type="PANTHER" id="PTHR30547">
    <property type="entry name" value="UNCHARACTERIZED PROTEIN YHCG-RELATED"/>
    <property type="match status" value="1"/>
</dbReference>
<dbReference type="GO" id="GO:0003676">
    <property type="term" value="F:nucleic acid binding"/>
    <property type="evidence" value="ECO:0007669"/>
    <property type="project" value="InterPro"/>
</dbReference>
<reference evidence="2 3" key="1">
    <citation type="submission" date="2020-02" db="EMBL/GenBank/DDBJ databases">
        <title>Newly sequenced genome of strain CSTR1 showed variability in Candidatus Kuenenia stuttgartiensis genomes.</title>
        <authorList>
            <person name="Ding C."/>
            <person name="Adrian L."/>
        </authorList>
    </citation>
    <scope>NUCLEOTIDE SEQUENCE [LARGE SCALE GENOMIC DNA]</scope>
    <source>
        <strain evidence="2 3">CSTR1</strain>
    </source>
</reference>
<dbReference type="AlphaFoldDB" id="A0A6G7GND9"/>
<proteinExistence type="predicted"/>
<evidence type="ECO:0000313" key="2">
    <source>
        <dbReference type="EMBL" id="QII10829.1"/>
    </source>
</evidence>
<dbReference type="InterPro" id="IPR011856">
    <property type="entry name" value="tRNA_endonuc-like_dom_sf"/>
</dbReference>
<gene>
    <name evidence="2" type="ORF">KsCSTR_14500</name>
</gene>
<evidence type="ECO:0000313" key="3">
    <source>
        <dbReference type="Proteomes" id="UP000501926"/>
    </source>
</evidence>
<dbReference type="Gene3D" id="3.40.1350.10">
    <property type="match status" value="1"/>
</dbReference>
<accession>A0A6G7GND9</accession>
<dbReference type="Proteomes" id="UP000501926">
    <property type="component" value="Chromosome"/>
</dbReference>
<dbReference type="EMBL" id="CP049055">
    <property type="protein sequence ID" value="QII10829.1"/>
    <property type="molecule type" value="Genomic_DNA"/>
</dbReference>
<feature type="domain" description="YhcG PDDEXK nuclease" evidence="1">
    <location>
        <begin position="1"/>
        <end position="145"/>
    </location>
</feature>
<dbReference type="InterPro" id="IPR009362">
    <property type="entry name" value="YhcG_C"/>
</dbReference>
<name>A0A6G7GND9_KUEST</name>
<organism evidence="2 3">
    <name type="scientific">Kuenenia stuttgartiensis</name>
    <dbReference type="NCBI Taxonomy" id="174633"/>
    <lineage>
        <taxon>Bacteria</taxon>
        <taxon>Pseudomonadati</taxon>
        <taxon>Planctomycetota</taxon>
        <taxon>Candidatus Brocadiia</taxon>
        <taxon>Candidatus Brocadiales</taxon>
        <taxon>Candidatus Brocadiaceae</taxon>
        <taxon>Candidatus Kuenenia</taxon>
    </lineage>
</organism>